<name>A0A183SVL3_SCHSO</name>
<protein>
    <submittedName>
        <fullName evidence="3">Reverse transcriptase domain-containing protein</fullName>
    </submittedName>
</protein>
<dbReference type="OrthoDB" id="425014at2759"/>
<dbReference type="WBParaSite" id="SSLN_0000859101-mRNA-1">
    <property type="protein sequence ID" value="SSLN_0000859101-mRNA-1"/>
    <property type="gene ID" value="SSLN_0000859101"/>
</dbReference>
<accession>A0A183SVL3</accession>
<dbReference type="Proteomes" id="UP000275846">
    <property type="component" value="Unassembled WGS sequence"/>
</dbReference>
<reference evidence="1 2" key="2">
    <citation type="submission" date="2018-11" db="EMBL/GenBank/DDBJ databases">
        <authorList>
            <consortium name="Pathogen Informatics"/>
        </authorList>
    </citation>
    <scope>NUCLEOTIDE SEQUENCE [LARGE SCALE GENOMIC DNA]</scope>
    <source>
        <strain evidence="1 2">NST_G2</strain>
    </source>
</reference>
<reference evidence="3" key="1">
    <citation type="submission" date="2016-06" db="UniProtKB">
        <authorList>
            <consortium name="WormBaseParasite"/>
        </authorList>
    </citation>
    <scope>IDENTIFICATION</scope>
</reference>
<dbReference type="EMBL" id="UYSU01034560">
    <property type="protein sequence ID" value="VDL94646.1"/>
    <property type="molecule type" value="Genomic_DNA"/>
</dbReference>
<evidence type="ECO:0000313" key="3">
    <source>
        <dbReference type="WBParaSite" id="SSLN_0000859101-mRNA-1"/>
    </source>
</evidence>
<gene>
    <name evidence="1" type="ORF">SSLN_LOCUS8261</name>
</gene>
<evidence type="ECO:0000313" key="2">
    <source>
        <dbReference type="Proteomes" id="UP000275846"/>
    </source>
</evidence>
<organism evidence="3">
    <name type="scientific">Schistocephalus solidus</name>
    <name type="common">Tapeworm</name>
    <dbReference type="NCBI Taxonomy" id="70667"/>
    <lineage>
        <taxon>Eukaryota</taxon>
        <taxon>Metazoa</taxon>
        <taxon>Spiralia</taxon>
        <taxon>Lophotrochozoa</taxon>
        <taxon>Platyhelminthes</taxon>
        <taxon>Cestoda</taxon>
        <taxon>Eucestoda</taxon>
        <taxon>Diphyllobothriidea</taxon>
        <taxon>Diphyllobothriidae</taxon>
        <taxon>Schistocephalus</taxon>
    </lineage>
</organism>
<evidence type="ECO:0000313" key="1">
    <source>
        <dbReference type="EMBL" id="VDL94646.1"/>
    </source>
</evidence>
<sequence length="202" mass="22227">MARRMAWPSCVRATSPAGRVRTDDSSRTVYLHAPTHGSGTGVTGSQIDQPVYFTVCKQQTVAAQETNQEFAATGDGHVSCQIWCDRSPEELKLHPVVSTRYSASVSRGVGSLMFSAMMMDACRDECPEILIAYRTDRRLLNSRRMQAPTRVSTTTVHYMLFADDCALNTVAEEGMKRSMDLFAAVCANFELTINAAQKAAMN</sequence>
<dbReference type="AlphaFoldDB" id="A0A183SVL3"/>
<keyword evidence="2" id="KW-1185">Reference proteome</keyword>
<proteinExistence type="predicted"/>